<dbReference type="SUPFAM" id="SSF56762">
    <property type="entry name" value="HydB/Nqo4-like"/>
    <property type="match status" value="1"/>
</dbReference>
<dbReference type="InterPro" id="IPR052197">
    <property type="entry name" value="ComplexI_49kDa-like"/>
</dbReference>
<sequence length="506" mass="55279">MTGSLRSIYNGSAILVADIPVTGSGQFLQSILDSTDHGWRVISYFGIPADAEIALFCVLANKAEGRLAVTRTAADGTTFPSIASLCPQLQLFEREIAEQCGLTFSDHPWFKPVRFHRPFRAGLDAWNRPEDEPLRVGVMNYFRVAGDEVHEVAVGPVHAGIIEPGHFRFQCHGEEVFHLEISLGYQHRGIEAGLLGGPYPRTLQQMETAAGDTTIGHGLAFCMVMESLTGVRVPPRAEVLRGIALELERLANHTGDLGAIAGDVGYLPTASFCGRIRGDFLNMTAVLCGSRFGRGLLTPGGTIFDLTPEHRDDLLKRLADARRDLTNAVELLWSSPSVMGRLEGTGTVSQETALELGLVGPAARACGVKRDVRHDYPFGIYRMTHLPVATAFHGDVCSRTMIRWQEAQKSMDFIEEQLRQLPGGGHRTKAAPCAGLSLAVALTEGWRGEICHVAITDDKGSFVRYKVVDPSFHNWQGVAMALRGEQISDFPLCNKSFNLSYCGFDL</sequence>
<dbReference type="GO" id="GO:0016651">
    <property type="term" value="F:oxidoreductase activity, acting on NAD(P)H"/>
    <property type="evidence" value="ECO:0007669"/>
    <property type="project" value="InterPro"/>
</dbReference>
<gene>
    <name evidence="5" type="ORF">JN12_01663</name>
</gene>
<proteinExistence type="predicted"/>
<accession>A0A562VNI2</accession>
<dbReference type="Pfam" id="PF00329">
    <property type="entry name" value="Complex1_30kDa"/>
    <property type="match status" value="1"/>
</dbReference>
<feature type="domain" description="NADH-quinone oxidoreductase subunit D" evidence="4">
    <location>
        <begin position="263"/>
        <end position="430"/>
    </location>
</feature>
<dbReference type="AlphaFoldDB" id="A0A562VNI2"/>
<dbReference type="RefSeq" id="WP_145021078.1">
    <property type="nucleotide sequence ID" value="NZ_VLLN01000008.1"/>
</dbReference>
<name>A0A562VNI2_9BACT</name>
<dbReference type="EMBL" id="VLLN01000008">
    <property type="protein sequence ID" value="TWJ19546.1"/>
    <property type="molecule type" value="Genomic_DNA"/>
</dbReference>
<dbReference type="InterPro" id="IPR037232">
    <property type="entry name" value="NADH_quin_OxRdtase_su_C/D-like"/>
</dbReference>
<dbReference type="PANTHER" id="PTHR43485">
    <property type="entry name" value="HYDROGENASE-4 COMPONENT G"/>
    <property type="match status" value="1"/>
</dbReference>
<dbReference type="InterPro" id="IPR029014">
    <property type="entry name" value="NiFe-Hase_large"/>
</dbReference>
<comment type="caution">
    <text evidence="5">The sequence shown here is derived from an EMBL/GenBank/DDBJ whole genome shotgun (WGS) entry which is preliminary data.</text>
</comment>
<organism evidence="5 6">
    <name type="scientific">Geobacter argillaceus</name>
    <dbReference type="NCBI Taxonomy" id="345631"/>
    <lineage>
        <taxon>Bacteria</taxon>
        <taxon>Pseudomonadati</taxon>
        <taxon>Thermodesulfobacteriota</taxon>
        <taxon>Desulfuromonadia</taxon>
        <taxon>Geobacterales</taxon>
        <taxon>Geobacteraceae</taxon>
        <taxon>Geobacter</taxon>
    </lineage>
</organism>
<dbReference type="OrthoDB" id="9801496at2"/>
<reference evidence="5 6" key="1">
    <citation type="submission" date="2019-07" db="EMBL/GenBank/DDBJ databases">
        <title>Genomic Encyclopedia of Archaeal and Bacterial Type Strains, Phase II (KMG-II): from individual species to whole genera.</title>
        <authorList>
            <person name="Goeker M."/>
        </authorList>
    </citation>
    <scope>NUCLEOTIDE SEQUENCE [LARGE SCALE GENOMIC DNA]</scope>
    <source>
        <strain evidence="5 6">ATCC BAA-1139</strain>
    </source>
</reference>
<evidence type="ECO:0000256" key="1">
    <source>
        <dbReference type="ARBA" id="ARBA00023002"/>
    </source>
</evidence>
<evidence type="ECO:0000313" key="6">
    <source>
        <dbReference type="Proteomes" id="UP000319449"/>
    </source>
</evidence>
<keyword evidence="6" id="KW-1185">Reference proteome</keyword>
<feature type="domain" description="NADH-quinone oxidoreductase subunit D" evidence="4">
    <location>
        <begin position="440"/>
        <end position="500"/>
    </location>
</feature>
<dbReference type="Pfam" id="PF00346">
    <property type="entry name" value="Complex1_49kDa"/>
    <property type="match status" value="2"/>
</dbReference>
<keyword evidence="2" id="KW-0520">NAD</keyword>
<dbReference type="Gene3D" id="1.10.645.10">
    <property type="entry name" value="Cytochrome-c3 Hydrogenase, chain B"/>
    <property type="match status" value="1"/>
</dbReference>
<dbReference type="InterPro" id="IPR001268">
    <property type="entry name" value="NADH_UbQ_OxRdtase_30kDa_su"/>
</dbReference>
<dbReference type="InterPro" id="IPR001135">
    <property type="entry name" value="NADH_Q_OxRdtase_suD"/>
</dbReference>
<evidence type="ECO:0000256" key="2">
    <source>
        <dbReference type="ARBA" id="ARBA00023027"/>
    </source>
</evidence>
<dbReference type="SUPFAM" id="SSF143243">
    <property type="entry name" value="Nqo5-like"/>
    <property type="match status" value="1"/>
</dbReference>
<dbReference type="GO" id="GO:0008137">
    <property type="term" value="F:NADH dehydrogenase (ubiquinone) activity"/>
    <property type="evidence" value="ECO:0007669"/>
    <property type="project" value="InterPro"/>
</dbReference>
<dbReference type="PANTHER" id="PTHR43485:SF1">
    <property type="entry name" value="FORMATE HYDROGENLYASE SUBUNIT 5-RELATED"/>
    <property type="match status" value="1"/>
</dbReference>
<evidence type="ECO:0000259" key="4">
    <source>
        <dbReference type="Pfam" id="PF00346"/>
    </source>
</evidence>
<keyword evidence="1" id="KW-0560">Oxidoreductase</keyword>
<dbReference type="Proteomes" id="UP000319449">
    <property type="component" value="Unassembled WGS sequence"/>
</dbReference>
<protein>
    <submittedName>
        <fullName evidence="5">Ni,Fe-hydrogenase III large subunit</fullName>
    </submittedName>
</protein>
<dbReference type="GO" id="GO:0051287">
    <property type="term" value="F:NAD binding"/>
    <property type="evidence" value="ECO:0007669"/>
    <property type="project" value="InterPro"/>
</dbReference>
<feature type="domain" description="NADH:ubiquinone oxidoreductase 30kDa subunit" evidence="3">
    <location>
        <begin position="51"/>
        <end position="113"/>
    </location>
</feature>
<dbReference type="GO" id="GO:0048038">
    <property type="term" value="F:quinone binding"/>
    <property type="evidence" value="ECO:0007669"/>
    <property type="project" value="InterPro"/>
</dbReference>
<evidence type="ECO:0000259" key="3">
    <source>
        <dbReference type="Pfam" id="PF00329"/>
    </source>
</evidence>
<evidence type="ECO:0000313" key="5">
    <source>
        <dbReference type="EMBL" id="TWJ19546.1"/>
    </source>
</evidence>